<evidence type="ECO:0000256" key="8">
    <source>
        <dbReference type="ARBA" id="ARBA00023136"/>
    </source>
</evidence>
<comment type="similarity">
    <text evidence="3">Belongs to the OST3/OST6 family.</text>
</comment>
<comment type="subcellular location">
    <subcellularLocation>
        <location evidence="2">Endoplasmic reticulum membrane</location>
        <topology evidence="2">Multi-pass membrane protein</topology>
    </subcellularLocation>
</comment>
<evidence type="ECO:0000313" key="11">
    <source>
        <dbReference type="EMBL" id="JAS63258.1"/>
    </source>
</evidence>
<feature type="signal peptide" evidence="10">
    <location>
        <begin position="1"/>
        <end position="17"/>
    </location>
</feature>
<feature type="transmembrane region" description="Helical" evidence="9">
    <location>
        <begin position="170"/>
        <end position="189"/>
    </location>
</feature>
<feature type="chain" id="PRO_5008583767" evidence="10">
    <location>
        <begin position="18"/>
        <end position="302"/>
    </location>
</feature>
<keyword evidence="8 9" id="KW-0472">Membrane</keyword>
<gene>
    <name evidence="11" type="ORF">g.47312</name>
</gene>
<evidence type="ECO:0000256" key="1">
    <source>
        <dbReference type="ARBA" id="ARBA00002791"/>
    </source>
</evidence>
<evidence type="ECO:0000256" key="9">
    <source>
        <dbReference type="SAM" id="Phobius"/>
    </source>
</evidence>
<organism evidence="11">
    <name type="scientific">Cuerna arida</name>
    <dbReference type="NCBI Taxonomy" id="1464854"/>
    <lineage>
        <taxon>Eukaryota</taxon>
        <taxon>Metazoa</taxon>
        <taxon>Ecdysozoa</taxon>
        <taxon>Arthropoda</taxon>
        <taxon>Hexapoda</taxon>
        <taxon>Insecta</taxon>
        <taxon>Pterygota</taxon>
        <taxon>Neoptera</taxon>
        <taxon>Paraneoptera</taxon>
        <taxon>Hemiptera</taxon>
        <taxon>Auchenorrhyncha</taxon>
        <taxon>Membracoidea</taxon>
        <taxon>Cicadellidae</taxon>
        <taxon>Cicadellinae</taxon>
        <taxon>Proconiini</taxon>
        <taxon>Cuerna</taxon>
    </lineage>
</organism>
<evidence type="ECO:0000256" key="6">
    <source>
        <dbReference type="ARBA" id="ARBA00022824"/>
    </source>
</evidence>
<accession>A0A1B6GLH2</accession>
<evidence type="ECO:0000256" key="10">
    <source>
        <dbReference type="SAM" id="SignalP"/>
    </source>
</evidence>
<feature type="non-terminal residue" evidence="11">
    <location>
        <position position="1"/>
    </location>
</feature>
<evidence type="ECO:0000256" key="2">
    <source>
        <dbReference type="ARBA" id="ARBA00004477"/>
    </source>
</evidence>
<dbReference type="SUPFAM" id="SSF52833">
    <property type="entry name" value="Thioredoxin-like"/>
    <property type="match status" value="1"/>
</dbReference>
<feature type="non-terminal residue" evidence="11">
    <location>
        <position position="302"/>
    </location>
</feature>
<dbReference type="GO" id="GO:0018279">
    <property type="term" value="P:protein N-linked glycosylation via asparagine"/>
    <property type="evidence" value="ECO:0007669"/>
    <property type="project" value="TreeGrafter"/>
</dbReference>
<keyword evidence="4 9" id="KW-0812">Transmembrane</keyword>
<comment type="function">
    <text evidence="1">Subunit of the oligosaccharyl transferase (OST) complex that catalyzes the initial transfer of a defined glycan (Glc(3)Man(9)GlcNAc(2) in eukaryotes) from the lipid carrier dolichol-pyrophosphate to an asparagine residue within an Asn-X-Ser/Thr consensus motif in nascent polypeptide chains, the first step in protein N-glycosylation. N-glycosylation occurs cotranslationally and the complex associates with the Sec61 complex at the channel-forming translocon complex that mediates protein translocation across the endoplasmic reticulum (ER). All subunits are required for a maximal enzyme activity.</text>
</comment>
<dbReference type="Gene3D" id="3.40.30.10">
    <property type="entry name" value="Glutaredoxin"/>
    <property type="match status" value="1"/>
</dbReference>
<evidence type="ECO:0000256" key="3">
    <source>
        <dbReference type="ARBA" id="ARBA00009561"/>
    </source>
</evidence>
<keyword evidence="6" id="KW-0256">Endoplasmic reticulum</keyword>
<sequence length="302" mass="34839">KIYSLLVFAALFGQLCCISRKLSLEEKHKKLQSLQDHDNVIPMNYKDFKELIQTSPRNFSTIILFTVLSPKRQCEMCTEMLSLYKEIARSAQINYADRIYFTYVDYDSKDSAQELFKLFSINAAPVFAHVGHEEVVYDDIINYVPDSETLIKWINSRAGLNIKPHKIPDYAVFTLGSALFGFLSLFVFIKRSMFDFLFNRRFWAVLAVTFCLFMTSGQMWNSIRHPPFMHPKSYFYGSTQGQFVVETYIVFAMNAAIVFGMIILIEAAKENSEIKNRKSAAILGLFLFGIVFSYMVSIFKAK</sequence>
<dbReference type="InterPro" id="IPR021149">
    <property type="entry name" value="OligosaccharylTrfase_OST3/OST6"/>
</dbReference>
<feature type="transmembrane region" description="Helical" evidence="9">
    <location>
        <begin position="201"/>
        <end position="223"/>
    </location>
</feature>
<feature type="transmembrane region" description="Helical" evidence="9">
    <location>
        <begin position="243"/>
        <end position="268"/>
    </location>
</feature>
<evidence type="ECO:0000256" key="7">
    <source>
        <dbReference type="ARBA" id="ARBA00022989"/>
    </source>
</evidence>
<dbReference type="Pfam" id="PF04756">
    <property type="entry name" value="OST3_OST6"/>
    <property type="match status" value="1"/>
</dbReference>
<feature type="transmembrane region" description="Helical" evidence="9">
    <location>
        <begin position="280"/>
        <end position="299"/>
    </location>
</feature>
<dbReference type="AlphaFoldDB" id="A0A1B6GLH2"/>
<dbReference type="GO" id="GO:0008250">
    <property type="term" value="C:oligosaccharyltransferase complex"/>
    <property type="evidence" value="ECO:0007669"/>
    <property type="project" value="TreeGrafter"/>
</dbReference>
<dbReference type="EMBL" id="GECZ01006511">
    <property type="protein sequence ID" value="JAS63258.1"/>
    <property type="molecule type" value="Transcribed_RNA"/>
</dbReference>
<evidence type="ECO:0000256" key="4">
    <source>
        <dbReference type="ARBA" id="ARBA00022692"/>
    </source>
</evidence>
<keyword evidence="5 10" id="KW-0732">Signal</keyword>
<keyword evidence="7 9" id="KW-1133">Transmembrane helix</keyword>
<dbReference type="InterPro" id="IPR036249">
    <property type="entry name" value="Thioredoxin-like_sf"/>
</dbReference>
<proteinExistence type="inferred from homology"/>
<name>A0A1B6GLH2_9HEMI</name>
<dbReference type="PANTHER" id="PTHR12692">
    <property type="entry name" value="DOLICHYL-DIPHOSPHOOLIGOSACCHARIDE--PROTEIN GLYCOSYLTRANSFERASE-RELATED"/>
    <property type="match status" value="1"/>
</dbReference>
<evidence type="ECO:0000256" key="5">
    <source>
        <dbReference type="ARBA" id="ARBA00022729"/>
    </source>
</evidence>
<protein>
    <submittedName>
        <fullName evidence="11">Uncharacterized protein</fullName>
    </submittedName>
</protein>
<dbReference type="PANTHER" id="PTHR12692:SF0">
    <property type="entry name" value="GH11935P"/>
    <property type="match status" value="1"/>
</dbReference>
<reference evidence="11" key="1">
    <citation type="submission" date="2015-11" db="EMBL/GenBank/DDBJ databases">
        <title>De novo transcriptome assembly of four potential Pierce s Disease insect vectors from Arizona vineyards.</title>
        <authorList>
            <person name="Tassone E.E."/>
        </authorList>
    </citation>
    <scope>NUCLEOTIDE SEQUENCE</scope>
</reference>